<evidence type="ECO:0008006" key="4">
    <source>
        <dbReference type="Google" id="ProtNLM"/>
    </source>
</evidence>
<dbReference type="EMBL" id="SGPL01000837">
    <property type="protein sequence ID" value="THH06841.1"/>
    <property type="molecule type" value="Genomic_DNA"/>
</dbReference>
<sequence>MECSKFTDCLQCPVRTRQQPERQVHNISSPDVDSKRCKGKATEEPELPTISSPPPLSPPLPPAKLSIPSTIVAHASSFTPAHATCQSVASPAVSDLLSHAASELPLHPARSSRRGSCITCRDLEVSLDRAEDAGKDLTEREGLLRRIGEFGNMFEASDDAFDQFRPVPRHSSSARLWSSPQQMIPIADNFMKRSNTFFKRRHQGSEHERTGGAAARVRAHGGGGGGQDVPDRKVGGGPPARGQDSVAAVPGTLSNLPKALEPSLHHSTMLITAFLPEADLNTLIERHRTGPFHPNPQLYESVTHDESDVLFGIDSRKWAEGGWIVLRNGEEKKELVPPALTVLLEGLGQAYEKLPTDNVGSSNKVEKDPASEQQHLEALQNVLQRWPKIHLHVLDAIVGHLKTLINNTKTGESDEVYITKLALSIGRTIIHPKFKTEISIQDRHPAGECVTLSSLSQNTVHRAICVAFFVDLVKCYEEIIPPTIVKKKRESERKVPIRKRTAPIDLLMSRSRLSVGTDAREWLANQRANGSVLPPVPPTAVLVTEPQPEHVAEPVPSPIAEVVEPIPSPTAEAPVTPAIEPPALPAAAQLKDVSSHL</sequence>
<feature type="region of interest" description="Disordered" evidence="1">
    <location>
        <begin position="17"/>
        <end position="63"/>
    </location>
</feature>
<evidence type="ECO:0000256" key="1">
    <source>
        <dbReference type="SAM" id="MobiDB-lite"/>
    </source>
</evidence>
<name>A0A4S4L797_9AGAM</name>
<reference evidence="2 3" key="1">
    <citation type="submission" date="2019-02" db="EMBL/GenBank/DDBJ databases">
        <title>Genome sequencing of the rare red list fungi Bondarzewia mesenterica.</title>
        <authorList>
            <person name="Buettner E."/>
            <person name="Kellner H."/>
        </authorList>
    </citation>
    <scope>NUCLEOTIDE SEQUENCE [LARGE SCALE GENOMIC DNA]</scope>
    <source>
        <strain evidence="2 3">DSM 108281</strain>
    </source>
</reference>
<feature type="compositionally biased region" description="Pro residues" evidence="1">
    <location>
        <begin position="51"/>
        <end position="62"/>
    </location>
</feature>
<evidence type="ECO:0000313" key="3">
    <source>
        <dbReference type="Proteomes" id="UP000310158"/>
    </source>
</evidence>
<protein>
    <recommendedName>
        <fullName evidence="4">Rho-GAP domain-containing protein</fullName>
    </recommendedName>
</protein>
<dbReference type="Proteomes" id="UP000310158">
    <property type="component" value="Unassembled WGS sequence"/>
</dbReference>
<keyword evidence="3" id="KW-1185">Reference proteome</keyword>
<organism evidence="2 3">
    <name type="scientific">Bondarzewia mesenterica</name>
    <dbReference type="NCBI Taxonomy" id="1095465"/>
    <lineage>
        <taxon>Eukaryota</taxon>
        <taxon>Fungi</taxon>
        <taxon>Dikarya</taxon>
        <taxon>Basidiomycota</taxon>
        <taxon>Agaricomycotina</taxon>
        <taxon>Agaricomycetes</taxon>
        <taxon>Russulales</taxon>
        <taxon>Bondarzewiaceae</taxon>
        <taxon>Bondarzewia</taxon>
    </lineage>
</organism>
<dbReference type="InterPro" id="IPR008936">
    <property type="entry name" value="Rho_GTPase_activation_prot"/>
</dbReference>
<comment type="caution">
    <text evidence="2">The sequence shown here is derived from an EMBL/GenBank/DDBJ whole genome shotgun (WGS) entry which is preliminary data.</text>
</comment>
<gene>
    <name evidence="2" type="ORF">EW146_g9491</name>
</gene>
<dbReference type="SUPFAM" id="SSF48350">
    <property type="entry name" value="GTPase activation domain, GAP"/>
    <property type="match status" value="1"/>
</dbReference>
<dbReference type="AlphaFoldDB" id="A0A4S4L797"/>
<dbReference type="Gene3D" id="1.10.555.10">
    <property type="entry name" value="Rho GTPase activation protein"/>
    <property type="match status" value="1"/>
</dbReference>
<accession>A0A4S4L797</accession>
<dbReference type="OrthoDB" id="2155291at2759"/>
<feature type="region of interest" description="Disordered" evidence="1">
    <location>
        <begin position="565"/>
        <end position="597"/>
    </location>
</feature>
<feature type="region of interest" description="Disordered" evidence="1">
    <location>
        <begin position="202"/>
        <end position="247"/>
    </location>
</feature>
<feature type="compositionally biased region" description="Basic and acidic residues" evidence="1">
    <location>
        <begin position="32"/>
        <end position="43"/>
    </location>
</feature>
<proteinExistence type="predicted"/>
<evidence type="ECO:0000313" key="2">
    <source>
        <dbReference type="EMBL" id="THH06841.1"/>
    </source>
</evidence>